<dbReference type="InterPro" id="IPR038488">
    <property type="entry name" value="Integrase_DNA-bd_sf"/>
</dbReference>
<dbReference type="InterPro" id="IPR010998">
    <property type="entry name" value="Integrase_recombinase_N"/>
</dbReference>
<protein>
    <submittedName>
        <fullName evidence="6">Putative prophage CPS-53 integrase</fullName>
    </submittedName>
</protein>
<dbReference type="Pfam" id="PF00589">
    <property type="entry name" value="Phage_integrase"/>
    <property type="match status" value="1"/>
</dbReference>
<dbReference type="InterPro" id="IPR025166">
    <property type="entry name" value="Integrase_DNA_bind_dom"/>
</dbReference>
<evidence type="ECO:0000256" key="3">
    <source>
        <dbReference type="ARBA" id="ARBA00023125"/>
    </source>
</evidence>
<dbReference type="GeneID" id="55494308"/>
<keyword evidence="2" id="KW-0229">DNA integration</keyword>
<dbReference type="Proteomes" id="UP000050783">
    <property type="component" value="Unassembled WGS sequence"/>
</dbReference>
<evidence type="ECO:0000256" key="4">
    <source>
        <dbReference type="ARBA" id="ARBA00023172"/>
    </source>
</evidence>
<dbReference type="InterPro" id="IPR013762">
    <property type="entry name" value="Integrase-like_cat_sf"/>
</dbReference>
<dbReference type="GO" id="GO:0006310">
    <property type="term" value="P:DNA recombination"/>
    <property type="evidence" value="ECO:0007669"/>
    <property type="project" value="UniProtKB-KW"/>
</dbReference>
<dbReference type="InterPro" id="IPR050808">
    <property type="entry name" value="Phage_Integrase"/>
</dbReference>
<dbReference type="GO" id="GO:0003677">
    <property type="term" value="F:DNA binding"/>
    <property type="evidence" value="ECO:0007669"/>
    <property type="project" value="UniProtKB-KW"/>
</dbReference>
<feature type="domain" description="Tyr recombinase" evidence="5">
    <location>
        <begin position="196"/>
        <end position="376"/>
    </location>
</feature>
<keyword evidence="3" id="KW-0238">DNA-binding</keyword>
<dbReference type="Gene3D" id="3.30.160.390">
    <property type="entry name" value="Integrase, DNA-binding domain"/>
    <property type="match status" value="1"/>
</dbReference>
<dbReference type="PANTHER" id="PTHR30629:SF2">
    <property type="entry name" value="PROPHAGE INTEGRASE INTS-RELATED"/>
    <property type="match status" value="1"/>
</dbReference>
<evidence type="ECO:0000259" key="5">
    <source>
        <dbReference type="PROSITE" id="PS51898"/>
    </source>
</evidence>
<dbReference type="RefSeq" id="WP_058278428.1">
    <property type="nucleotide sequence ID" value="NZ_CYPU01000049.1"/>
</dbReference>
<dbReference type="GO" id="GO:0015074">
    <property type="term" value="P:DNA integration"/>
    <property type="evidence" value="ECO:0007669"/>
    <property type="project" value="UniProtKB-KW"/>
</dbReference>
<dbReference type="OrthoDB" id="7615137at2"/>
<dbReference type="PANTHER" id="PTHR30629">
    <property type="entry name" value="PROPHAGE INTEGRASE"/>
    <property type="match status" value="1"/>
</dbReference>
<dbReference type="Gene3D" id="1.10.150.130">
    <property type="match status" value="1"/>
</dbReference>
<dbReference type="InterPro" id="IPR002104">
    <property type="entry name" value="Integrase_catalytic"/>
</dbReference>
<dbReference type="AlphaFoldDB" id="A0A0P1EFP7"/>
<proteinExistence type="inferred from homology"/>
<dbReference type="Gene3D" id="1.10.443.10">
    <property type="entry name" value="Intergrase catalytic core"/>
    <property type="match status" value="1"/>
</dbReference>
<dbReference type="SUPFAM" id="SSF56349">
    <property type="entry name" value="DNA breaking-rejoining enzymes"/>
    <property type="match status" value="1"/>
</dbReference>
<dbReference type="InterPro" id="IPR053876">
    <property type="entry name" value="Phage_int_M"/>
</dbReference>
<dbReference type="PROSITE" id="PS51898">
    <property type="entry name" value="TYR_RECOMBINASE"/>
    <property type="match status" value="1"/>
</dbReference>
<comment type="similarity">
    <text evidence="1">Belongs to the 'phage' integrase family.</text>
</comment>
<dbReference type="Pfam" id="PF22022">
    <property type="entry name" value="Phage_int_M"/>
    <property type="match status" value="1"/>
</dbReference>
<accession>A0A0P1EFP7</accession>
<reference evidence="6 7" key="1">
    <citation type="submission" date="2015-09" db="EMBL/GenBank/DDBJ databases">
        <authorList>
            <consortium name="Swine Surveillance"/>
        </authorList>
    </citation>
    <scope>NUCLEOTIDE SEQUENCE [LARGE SCALE GENOMIC DNA]</scope>
    <source>
        <strain evidence="6 7">CECT 4292</strain>
    </source>
</reference>
<organism evidence="6 7">
    <name type="scientific">Ruegeria atlantica</name>
    <dbReference type="NCBI Taxonomy" id="81569"/>
    <lineage>
        <taxon>Bacteria</taxon>
        <taxon>Pseudomonadati</taxon>
        <taxon>Pseudomonadota</taxon>
        <taxon>Alphaproteobacteria</taxon>
        <taxon>Rhodobacterales</taxon>
        <taxon>Roseobacteraceae</taxon>
        <taxon>Ruegeria</taxon>
    </lineage>
</organism>
<dbReference type="InterPro" id="IPR011010">
    <property type="entry name" value="DNA_brk_join_enz"/>
</dbReference>
<dbReference type="Pfam" id="PF13356">
    <property type="entry name" value="Arm-DNA-bind_3"/>
    <property type="match status" value="1"/>
</dbReference>
<sequence length="390" mass="43568">MALSDSQIRTAKPRTKRYRLSDGGGLVMDVTPAGSKVWRYRLQTDGKDRTVTLGQWPAMSLLDARQAALDLKRQGADPALAQARQRAAQAVTFQSVTEAYMAREQPHWAPGHYKRFRNRMTGDVWPILGGMHPRDIQPVDAIRAVQPISNRGAQDTAVRVLGMIGQVLRYAVARGQADRDVTADLRGGMDRPPPVRHMAAVTDRAGVGELLRDLWAWPGGSYGKTIHQLCAYTFQRPGEICAMRWADIDLDAALWTYRVGKVDIDHAVPLSYQVVDILRAMDTHALPFVFYSRTASAGHTSTVISSKIADKLGWRGRHTAHGWRATARTRIAEDLGTDPRIIEQQLSHTVPEAHGRAYNRTLHLSERRQMMQDYADLLDGLRNVIPDKVT</sequence>
<gene>
    <name evidence="6" type="primary">intS</name>
    <name evidence="6" type="ORF">RUA4292_03140</name>
</gene>
<evidence type="ECO:0000256" key="2">
    <source>
        <dbReference type="ARBA" id="ARBA00022908"/>
    </source>
</evidence>
<dbReference type="EMBL" id="CYPU01000049">
    <property type="protein sequence ID" value="CUH48949.1"/>
    <property type="molecule type" value="Genomic_DNA"/>
</dbReference>
<evidence type="ECO:0000313" key="6">
    <source>
        <dbReference type="EMBL" id="CUH48949.1"/>
    </source>
</evidence>
<evidence type="ECO:0000313" key="7">
    <source>
        <dbReference type="Proteomes" id="UP000050783"/>
    </source>
</evidence>
<keyword evidence="4" id="KW-0233">DNA recombination</keyword>
<name>A0A0P1EFP7_9RHOB</name>
<evidence type="ECO:0000256" key="1">
    <source>
        <dbReference type="ARBA" id="ARBA00008857"/>
    </source>
</evidence>
<dbReference type="CDD" id="cd00801">
    <property type="entry name" value="INT_P4_C"/>
    <property type="match status" value="1"/>
</dbReference>